<feature type="transmembrane region" description="Helical" evidence="7">
    <location>
        <begin position="9"/>
        <end position="30"/>
    </location>
</feature>
<dbReference type="RefSeq" id="WP_095043473.1">
    <property type="nucleotide sequence ID" value="NZ_LN890655.1"/>
</dbReference>
<sequence length="354" mass="39466">MTAYIIRRLLILPIILIGVTILIFAMLNVLGPVERSALYIKDIPKTEQQLAGVIQRYGLDDPFFVQYARWIIGHEDPETGQRVGGLLRGDLGYSRTGREPVVEALIRRLPATVELALWAMIPVIGFGIWLGAKAALNHNKPFDQFARVLAILGWSFPTFVFALLMLLVFYARLDWFQPGQLSTEFSQEVIKPGFTQYTHLMTVDSLLNLRFDIFLDSLRHLIMPVTTLMVVEVALLLKITRSSMLEEMRQDYVTTARAKGLPEKMVVNRHIRRNALIPVITVSGLTLAGLMGGVVITETVFDYPGIGSWAAAAAVSLDVLSMLGYALFTAVLLVIANLIVDVLYAVLDPRVRLS</sequence>
<dbReference type="PROSITE" id="PS50928">
    <property type="entry name" value="ABC_TM1"/>
    <property type="match status" value="1"/>
</dbReference>
<organism evidence="9 10">
    <name type="scientific">Candidatus Promineifilum breve</name>
    <dbReference type="NCBI Taxonomy" id="1806508"/>
    <lineage>
        <taxon>Bacteria</taxon>
        <taxon>Bacillati</taxon>
        <taxon>Chloroflexota</taxon>
        <taxon>Ardenticatenia</taxon>
        <taxon>Candidatus Promineifilales</taxon>
        <taxon>Candidatus Promineifilaceae</taxon>
        <taxon>Candidatus Promineifilum</taxon>
    </lineage>
</organism>
<dbReference type="InterPro" id="IPR000515">
    <property type="entry name" value="MetI-like"/>
</dbReference>
<dbReference type="SUPFAM" id="SSF161098">
    <property type="entry name" value="MetI-like"/>
    <property type="match status" value="1"/>
</dbReference>
<name>A0A160T407_9CHLR</name>
<dbReference type="AlphaFoldDB" id="A0A160T407"/>
<dbReference type="EMBL" id="LN890655">
    <property type="protein sequence ID" value="CUS04079.2"/>
    <property type="molecule type" value="Genomic_DNA"/>
</dbReference>
<dbReference type="GO" id="GO:0055085">
    <property type="term" value="P:transmembrane transport"/>
    <property type="evidence" value="ECO:0007669"/>
    <property type="project" value="InterPro"/>
</dbReference>
<evidence type="ECO:0000313" key="9">
    <source>
        <dbReference type="EMBL" id="CUS04079.2"/>
    </source>
</evidence>
<dbReference type="Pfam" id="PF00528">
    <property type="entry name" value="BPD_transp_1"/>
    <property type="match status" value="1"/>
</dbReference>
<dbReference type="InterPro" id="IPR045621">
    <property type="entry name" value="BPD_transp_1_N"/>
</dbReference>
<keyword evidence="10" id="KW-1185">Reference proteome</keyword>
<evidence type="ECO:0000256" key="7">
    <source>
        <dbReference type="RuleBase" id="RU363032"/>
    </source>
</evidence>
<dbReference type="PANTHER" id="PTHR43163:SF6">
    <property type="entry name" value="DIPEPTIDE TRANSPORT SYSTEM PERMEASE PROTEIN DPPB-RELATED"/>
    <property type="match status" value="1"/>
</dbReference>
<reference evidence="9" key="1">
    <citation type="submission" date="2016-01" db="EMBL/GenBank/DDBJ databases">
        <authorList>
            <person name="Mcilroy J.S."/>
            <person name="Karst M S."/>
            <person name="Albertsen M."/>
        </authorList>
    </citation>
    <scope>NUCLEOTIDE SEQUENCE</scope>
    <source>
        <strain evidence="9">Cfx-K</strain>
    </source>
</reference>
<dbReference type="InterPro" id="IPR035906">
    <property type="entry name" value="MetI-like_sf"/>
</dbReference>
<feature type="transmembrane region" description="Helical" evidence="7">
    <location>
        <begin position="221"/>
        <end position="239"/>
    </location>
</feature>
<comment type="similarity">
    <text evidence="7">Belongs to the binding-protein-dependent transport system permease family.</text>
</comment>
<keyword evidence="4 7" id="KW-0812">Transmembrane</keyword>
<evidence type="ECO:0000256" key="1">
    <source>
        <dbReference type="ARBA" id="ARBA00004651"/>
    </source>
</evidence>
<dbReference type="OrthoDB" id="9806409at2"/>
<evidence type="ECO:0000256" key="3">
    <source>
        <dbReference type="ARBA" id="ARBA00022475"/>
    </source>
</evidence>
<evidence type="ECO:0000259" key="8">
    <source>
        <dbReference type="PROSITE" id="PS50928"/>
    </source>
</evidence>
<gene>
    <name evidence="9" type="ORF">CFX0092_A2201</name>
</gene>
<keyword evidence="2 7" id="KW-0813">Transport</keyword>
<dbReference type="GO" id="GO:0005886">
    <property type="term" value="C:plasma membrane"/>
    <property type="evidence" value="ECO:0007669"/>
    <property type="project" value="UniProtKB-SubCell"/>
</dbReference>
<dbReference type="Gene3D" id="1.10.3720.10">
    <property type="entry name" value="MetI-like"/>
    <property type="match status" value="1"/>
</dbReference>
<evidence type="ECO:0000256" key="6">
    <source>
        <dbReference type="ARBA" id="ARBA00023136"/>
    </source>
</evidence>
<dbReference type="PANTHER" id="PTHR43163">
    <property type="entry name" value="DIPEPTIDE TRANSPORT SYSTEM PERMEASE PROTEIN DPPB-RELATED"/>
    <property type="match status" value="1"/>
</dbReference>
<protein>
    <submittedName>
        <fullName evidence="9">Peptide/nickel transport system permease protein</fullName>
    </submittedName>
</protein>
<dbReference type="CDD" id="cd06261">
    <property type="entry name" value="TM_PBP2"/>
    <property type="match status" value="1"/>
</dbReference>
<evidence type="ECO:0000256" key="5">
    <source>
        <dbReference type="ARBA" id="ARBA00022989"/>
    </source>
</evidence>
<accession>A0A160T407</accession>
<dbReference type="Proteomes" id="UP000215027">
    <property type="component" value="Chromosome I"/>
</dbReference>
<feature type="domain" description="ABC transmembrane type-1" evidence="8">
    <location>
        <begin position="109"/>
        <end position="344"/>
    </location>
</feature>
<keyword evidence="3" id="KW-1003">Cell membrane</keyword>
<evidence type="ECO:0000256" key="4">
    <source>
        <dbReference type="ARBA" id="ARBA00022692"/>
    </source>
</evidence>
<feature type="transmembrane region" description="Helical" evidence="7">
    <location>
        <begin position="325"/>
        <end position="347"/>
    </location>
</feature>
<evidence type="ECO:0000256" key="2">
    <source>
        <dbReference type="ARBA" id="ARBA00022448"/>
    </source>
</evidence>
<feature type="transmembrane region" description="Helical" evidence="7">
    <location>
        <begin position="148"/>
        <end position="171"/>
    </location>
</feature>
<proteinExistence type="inferred from homology"/>
<dbReference type="KEGG" id="pbf:CFX0092_A2201"/>
<feature type="transmembrane region" description="Helical" evidence="7">
    <location>
        <begin position="275"/>
        <end position="296"/>
    </location>
</feature>
<keyword evidence="6 7" id="KW-0472">Membrane</keyword>
<dbReference type="Pfam" id="PF19300">
    <property type="entry name" value="BPD_transp_1_N"/>
    <property type="match status" value="1"/>
</dbReference>
<keyword evidence="5 7" id="KW-1133">Transmembrane helix</keyword>
<evidence type="ECO:0000313" key="10">
    <source>
        <dbReference type="Proteomes" id="UP000215027"/>
    </source>
</evidence>
<feature type="transmembrane region" description="Helical" evidence="7">
    <location>
        <begin position="115"/>
        <end position="136"/>
    </location>
</feature>
<comment type="subcellular location">
    <subcellularLocation>
        <location evidence="1 7">Cell membrane</location>
        <topology evidence="1 7">Multi-pass membrane protein</topology>
    </subcellularLocation>
</comment>